<protein>
    <submittedName>
        <fullName evidence="1">Uncharacterized protein</fullName>
    </submittedName>
</protein>
<evidence type="ECO:0000313" key="1">
    <source>
        <dbReference type="EMBL" id="KGF62599.1"/>
    </source>
</evidence>
<dbReference type="AlphaFoldDB" id="A0A9X0EB63"/>
<evidence type="ECO:0000313" key="2">
    <source>
        <dbReference type="Proteomes" id="UP000029719"/>
    </source>
</evidence>
<sequence>MAITPAYSRLKPVPLTAAFTLWTGFSREGVSGHTAELMAITLASSRLKPVPLTQRGHLVGLALAGKASVVTLKI</sequence>
<accession>A0A9X0EB63</accession>
<dbReference type="Proteomes" id="UP000029719">
    <property type="component" value="Unassembled WGS sequence"/>
</dbReference>
<comment type="caution">
    <text evidence="1">The sequence shown here is derived from an EMBL/GenBank/DDBJ whole genome shotgun (WGS) entry which is preliminary data.</text>
</comment>
<organism evidence="1 2">
    <name type="scientific">Pseudomonas lutea</name>
    <dbReference type="NCBI Taxonomy" id="243924"/>
    <lineage>
        <taxon>Bacteria</taxon>
        <taxon>Pseudomonadati</taxon>
        <taxon>Pseudomonadota</taxon>
        <taxon>Gammaproteobacteria</taxon>
        <taxon>Pseudomonadales</taxon>
        <taxon>Pseudomonadaceae</taxon>
        <taxon>Pseudomonas</taxon>
    </lineage>
</organism>
<gene>
    <name evidence="1" type="ORF">LT42_22380</name>
</gene>
<name>A0A9X0EB63_9PSED</name>
<reference evidence="1 2" key="1">
    <citation type="submission" date="2014-09" db="EMBL/GenBank/DDBJ databases">
        <title>Genome sequence of Pseudomonas lutea strain DSM 17257T.</title>
        <authorList>
            <person name="Kwak Y."/>
            <person name="Shin J.-H."/>
        </authorList>
    </citation>
    <scope>NUCLEOTIDE SEQUENCE [LARGE SCALE GENOMIC DNA]</scope>
    <source>
        <strain evidence="1 2">DSM 17257</strain>
    </source>
</reference>
<dbReference type="EMBL" id="JRMB01000003">
    <property type="protein sequence ID" value="KGF62599.1"/>
    <property type="molecule type" value="Genomic_DNA"/>
</dbReference>
<proteinExistence type="predicted"/>